<name>A0A3M7RBL5_BRAPC</name>
<dbReference type="EMBL" id="REGN01003775">
    <property type="protein sequence ID" value="RNA20829.1"/>
    <property type="molecule type" value="Genomic_DNA"/>
</dbReference>
<protein>
    <submittedName>
        <fullName evidence="2">Uncharacterized protein</fullName>
    </submittedName>
</protein>
<proteinExistence type="predicted"/>
<evidence type="ECO:0000256" key="1">
    <source>
        <dbReference type="SAM" id="Phobius"/>
    </source>
</evidence>
<keyword evidence="1" id="KW-0472">Membrane</keyword>
<dbReference type="Proteomes" id="UP000276133">
    <property type="component" value="Unassembled WGS sequence"/>
</dbReference>
<evidence type="ECO:0000313" key="2">
    <source>
        <dbReference type="EMBL" id="RNA20829.1"/>
    </source>
</evidence>
<reference evidence="2 3" key="1">
    <citation type="journal article" date="2018" name="Sci. Rep.">
        <title>Genomic signatures of local adaptation to the degree of environmental predictability in rotifers.</title>
        <authorList>
            <person name="Franch-Gras L."/>
            <person name="Hahn C."/>
            <person name="Garcia-Roger E.M."/>
            <person name="Carmona M.J."/>
            <person name="Serra M."/>
            <person name="Gomez A."/>
        </authorList>
    </citation>
    <scope>NUCLEOTIDE SEQUENCE [LARGE SCALE GENOMIC DNA]</scope>
    <source>
        <strain evidence="2">HYR1</strain>
    </source>
</reference>
<organism evidence="2 3">
    <name type="scientific">Brachionus plicatilis</name>
    <name type="common">Marine rotifer</name>
    <name type="synonym">Brachionus muelleri</name>
    <dbReference type="NCBI Taxonomy" id="10195"/>
    <lineage>
        <taxon>Eukaryota</taxon>
        <taxon>Metazoa</taxon>
        <taxon>Spiralia</taxon>
        <taxon>Gnathifera</taxon>
        <taxon>Rotifera</taxon>
        <taxon>Eurotatoria</taxon>
        <taxon>Monogononta</taxon>
        <taxon>Pseudotrocha</taxon>
        <taxon>Ploima</taxon>
        <taxon>Brachionidae</taxon>
        <taxon>Brachionus</taxon>
    </lineage>
</organism>
<feature type="transmembrane region" description="Helical" evidence="1">
    <location>
        <begin position="27"/>
        <end position="46"/>
    </location>
</feature>
<comment type="caution">
    <text evidence="2">The sequence shown here is derived from an EMBL/GenBank/DDBJ whole genome shotgun (WGS) entry which is preliminary data.</text>
</comment>
<sequence>MLSYNSSRENFSLKFDSLCEIYLEFKLLQGSVIFINLKFLITIFLFSHSHTIHRKLELGGYPELKNSNVIELLFWQYILNSNCSNRKQD</sequence>
<accession>A0A3M7RBL5</accession>
<evidence type="ECO:0000313" key="3">
    <source>
        <dbReference type="Proteomes" id="UP000276133"/>
    </source>
</evidence>
<keyword evidence="3" id="KW-1185">Reference proteome</keyword>
<keyword evidence="1" id="KW-0812">Transmembrane</keyword>
<keyword evidence="1" id="KW-1133">Transmembrane helix</keyword>
<gene>
    <name evidence="2" type="ORF">BpHYR1_006039</name>
</gene>
<dbReference type="AlphaFoldDB" id="A0A3M7RBL5"/>